<reference evidence="1" key="2">
    <citation type="submission" date="2025-09" db="UniProtKB">
        <authorList>
            <consortium name="EnsemblPlants"/>
        </authorList>
    </citation>
    <scope>IDENTIFICATION</scope>
</reference>
<protein>
    <submittedName>
        <fullName evidence="1">Uncharacterized protein</fullName>
    </submittedName>
</protein>
<sequence>MYSKHRTLTHQQSARMRTILIIAMAFVLIMFSPPQASSSAGATGGNLGIPSKESLAHCITSCGDVDFFYPFGVGSGCFRHGFELTCNHSTKHHHPKLFFARSSSSSSNAIQVTRTYVEPSQAILSTRIIFRRATSPGTNTYNMSWQSPAKGITLSRDNTLFVGGCDLDVTLLEYGTAGHILGSCMTRCFGKKIPTGGPCNGMGCCLIPLPSDNLITGFHAKLVSTNTTATQSDWFHPGIMAIMTQDYYDYTTNTTAVFSSWTDDDSNIDDGALLIVSITDQPSCETAQMHKASYACSNGSTCINSSSAGTDGYYCHCPSSYEGSNPYILDGCVQDYNPKPKERCPKNASSCGSITVPFPFGIQQGCSADDYRFLLNCTSGNLTFSVSQYAQYHVTAVSVEDGTLTVSNMVSGNHAKEAVFVQTNNDGYMDGAPIEDRFDFSLEYDTTIKWAVVNQTCQIATQKDRSIKYACRSSDSDCLNVTHGDIFMGYRCKCSQGYQGNPYIDNGCTGLILLTPRLHCALQILFCNLFYLY</sequence>
<reference evidence="1" key="1">
    <citation type="submission" date="2021-05" db="EMBL/GenBank/DDBJ databases">
        <authorList>
            <person name="Scholz U."/>
            <person name="Mascher M."/>
            <person name="Fiebig A."/>
        </authorList>
    </citation>
    <scope>NUCLEOTIDE SEQUENCE [LARGE SCALE GENOMIC DNA]</scope>
</reference>
<dbReference type="Proteomes" id="UP001732700">
    <property type="component" value="Chromosome 3D"/>
</dbReference>
<dbReference type="EnsemblPlants" id="AVESA.00010b.r2.3DG0518080.1">
    <property type="protein sequence ID" value="AVESA.00010b.r2.3DG0518080.1.CDS"/>
    <property type="gene ID" value="AVESA.00010b.r2.3DG0518080"/>
</dbReference>
<proteinExistence type="predicted"/>
<organism evidence="1 2">
    <name type="scientific">Avena sativa</name>
    <name type="common">Oat</name>
    <dbReference type="NCBI Taxonomy" id="4498"/>
    <lineage>
        <taxon>Eukaryota</taxon>
        <taxon>Viridiplantae</taxon>
        <taxon>Streptophyta</taxon>
        <taxon>Embryophyta</taxon>
        <taxon>Tracheophyta</taxon>
        <taxon>Spermatophyta</taxon>
        <taxon>Magnoliopsida</taxon>
        <taxon>Liliopsida</taxon>
        <taxon>Poales</taxon>
        <taxon>Poaceae</taxon>
        <taxon>BOP clade</taxon>
        <taxon>Pooideae</taxon>
        <taxon>Poodae</taxon>
        <taxon>Poeae</taxon>
        <taxon>Poeae Chloroplast Group 1 (Aveneae type)</taxon>
        <taxon>Aveninae</taxon>
        <taxon>Avena</taxon>
    </lineage>
</organism>
<evidence type="ECO:0000313" key="2">
    <source>
        <dbReference type="Proteomes" id="UP001732700"/>
    </source>
</evidence>
<name>A0ACD5VY94_AVESA</name>
<accession>A0ACD5VY94</accession>
<keyword evidence="2" id="KW-1185">Reference proteome</keyword>
<evidence type="ECO:0000313" key="1">
    <source>
        <dbReference type="EnsemblPlants" id="AVESA.00010b.r2.3DG0518080.1.CDS"/>
    </source>
</evidence>